<dbReference type="STRING" id="763407.A0A162V7T5"/>
<dbReference type="OrthoDB" id="413572at2759"/>
<dbReference type="InParanoid" id="A0A162V7T5"/>
<dbReference type="InterPro" id="IPR011989">
    <property type="entry name" value="ARM-like"/>
</dbReference>
<evidence type="ECO:0000259" key="1">
    <source>
        <dbReference type="Pfam" id="PF24573"/>
    </source>
</evidence>
<dbReference type="Pfam" id="PF24573">
    <property type="entry name" value="HEAT_DAAF5"/>
    <property type="match status" value="1"/>
</dbReference>
<proteinExistence type="predicted"/>
<dbReference type="RefSeq" id="XP_018298723.1">
    <property type="nucleotide sequence ID" value="XM_018443190.1"/>
</dbReference>
<dbReference type="EMBL" id="KV440971">
    <property type="protein sequence ID" value="OAD80683.1"/>
    <property type="molecule type" value="Genomic_DNA"/>
</dbReference>
<dbReference type="InterPro" id="IPR056497">
    <property type="entry name" value="HEAT_DAAF5"/>
</dbReference>
<keyword evidence="4" id="KW-1185">Reference proteome</keyword>
<dbReference type="PANTHER" id="PTHR16216:SF2">
    <property type="entry name" value="DYNEIN AXONEMAL ASSEMBLY FACTOR 5"/>
    <property type="match status" value="1"/>
</dbReference>
<dbReference type="InterPro" id="IPR052623">
    <property type="entry name" value="DAAF5"/>
</dbReference>
<dbReference type="AlphaFoldDB" id="A0A162V7T5"/>
<name>A0A162V7T5_PHYB8</name>
<dbReference type="VEuPathDB" id="FungiDB:PHYBLDRAFT_76810"/>
<dbReference type="InterPro" id="IPR057978">
    <property type="entry name" value="TPR_DAAF5"/>
</dbReference>
<evidence type="ECO:0000313" key="4">
    <source>
        <dbReference type="Proteomes" id="UP000077315"/>
    </source>
</evidence>
<gene>
    <name evidence="3" type="ORF">PHYBLDRAFT_76810</name>
</gene>
<evidence type="ECO:0000313" key="3">
    <source>
        <dbReference type="EMBL" id="OAD80683.1"/>
    </source>
</evidence>
<reference evidence="4" key="1">
    <citation type="submission" date="2015-06" db="EMBL/GenBank/DDBJ databases">
        <title>Expansion of signal transduction pathways in fungi by whole-genome duplication.</title>
        <authorList>
            <consortium name="DOE Joint Genome Institute"/>
            <person name="Corrochano L.M."/>
            <person name="Kuo A."/>
            <person name="Marcet-Houben M."/>
            <person name="Polaino S."/>
            <person name="Salamov A."/>
            <person name="Villalobos J.M."/>
            <person name="Alvarez M.I."/>
            <person name="Avalos J."/>
            <person name="Benito E.P."/>
            <person name="Benoit I."/>
            <person name="Burger G."/>
            <person name="Camino L.P."/>
            <person name="Canovas D."/>
            <person name="Cerda-Olmedo E."/>
            <person name="Cheng J.-F."/>
            <person name="Dominguez A."/>
            <person name="Elias M."/>
            <person name="Eslava A.P."/>
            <person name="Glaser F."/>
            <person name="Grimwood J."/>
            <person name="Gutierrez G."/>
            <person name="Heitman J."/>
            <person name="Henrissat B."/>
            <person name="Iturriaga E.A."/>
            <person name="Lang B.F."/>
            <person name="Lavin J.L."/>
            <person name="Lee S."/>
            <person name="Li W."/>
            <person name="Lindquist E."/>
            <person name="Lopez-Garcia S."/>
            <person name="Luque E.M."/>
            <person name="Marcos A.T."/>
            <person name="Martin J."/>
            <person name="McCluskey K."/>
            <person name="Medina H.R."/>
            <person name="Miralles-Duran A."/>
            <person name="Miyazaki A."/>
            <person name="Munoz-Torres E."/>
            <person name="Oguiza J.A."/>
            <person name="Ohm R."/>
            <person name="Olmedo M."/>
            <person name="Orejas M."/>
            <person name="Ortiz-Castellanos L."/>
            <person name="Pisabarro A.G."/>
            <person name="Rodriguez-Romero J."/>
            <person name="Ruiz-Herrera J."/>
            <person name="Ruiz-Vazquez R."/>
            <person name="Sanz C."/>
            <person name="Schackwitz W."/>
            <person name="Schmutz J."/>
            <person name="Shahriari M."/>
            <person name="Shelest E."/>
            <person name="Silva-Franco F."/>
            <person name="Soanes D."/>
            <person name="Syed K."/>
            <person name="Tagua V.G."/>
            <person name="Talbot N.J."/>
            <person name="Thon M."/>
            <person name="De vries R.P."/>
            <person name="Wiebenga A."/>
            <person name="Yadav J.S."/>
            <person name="Braun E.L."/>
            <person name="Baker S."/>
            <person name="Garre V."/>
            <person name="Horwitz B."/>
            <person name="Torres-Martinez S."/>
            <person name="Idnurm A."/>
            <person name="Herrera-Estrella A."/>
            <person name="Gabaldon T."/>
            <person name="Grigoriev I.V."/>
        </authorList>
    </citation>
    <scope>NUCLEOTIDE SEQUENCE [LARGE SCALE GENOMIC DNA]</scope>
    <source>
        <strain evidence="4">NRRL 1555(-)</strain>
    </source>
</reference>
<dbReference type="SUPFAM" id="SSF48371">
    <property type="entry name" value="ARM repeat"/>
    <property type="match status" value="1"/>
</dbReference>
<dbReference type="PANTHER" id="PTHR16216">
    <property type="entry name" value="DYNEIN ASSEMBLY FACTOR 5, AXONEMAL"/>
    <property type="match status" value="1"/>
</dbReference>
<evidence type="ECO:0000259" key="2">
    <source>
        <dbReference type="Pfam" id="PF25757"/>
    </source>
</evidence>
<feature type="domain" description="Dynein axonemal assembly factor 5 HEAT-repeat" evidence="1">
    <location>
        <begin position="315"/>
        <end position="468"/>
    </location>
</feature>
<feature type="domain" description="Dynein axonemal assembly factor 5 TPR repeats" evidence="2">
    <location>
        <begin position="20"/>
        <end position="295"/>
    </location>
</feature>
<protein>
    <recommendedName>
        <fullName evidence="5">TATA-binding protein interacting (TIP20) domain-containing protein</fullName>
    </recommendedName>
</protein>
<dbReference type="Pfam" id="PF25757">
    <property type="entry name" value="TPR_DNAAF5"/>
    <property type="match status" value="1"/>
</dbReference>
<dbReference type="Proteomes" id="UP000077315">
    <property type="component" value="Unassembled WGS sequence"/>
</dbReference>
<dbReference type="InterPro" id="IPR016024">
    <property type="entry name" value="ARM-type_fold"/>
</dbReference>
<sequence>MSESTQQYDNDCLVLQDLSGRDRPAKRKALQALDLALKSTLEHEIIFDKLLSTLLHCTASAIDGIREQAVNLIIRSVQKTIDLDSNMGMSIITKASERLKPGVEPTEETRAEWLVIVQKVVTKTSKLGVKDVEVLLDVAQIGIEDAFPEAQKQAGKLLVSLAREAPVLVGYAGEKPLHMATTLLVHRHSALRVLGLEAVEAILLRNARYVDVLFVQDQSTGRAPIVPTLMYDHAPQVRLALVQAVGRLFAAWPPSDRYNHAHQLLPVILTSSVDGFPQVVQAAQDMIALLGKQCAQDLVDSGLLDTLGEDAQVMGLMHVVHMAWEKTLKSLLHDIQHFIATRQITALSVLNLLVGFAAPKDVTRSLNRILHQLIVTYCTAPDSLVRIKTVEVASVLATKVPLPDIYLDILLPHLQKGHWTAETGAYPTATVLTAVLALLDALLNTPEQNISIPAKDRIKSALSKDHITSILPTGLNKFVN</sequence>
<organism evidence="3 4">
    <name type="scientific">Phycomyces blakesleeanus (strain ATCC 8743b / DSM 1359 / FGSC 10004 / NBRC 33097 / NRRL 1555)</name>
    <dbReference type="NCBI Taxonomy" id="763407"/>
    <lineage>
        <taxon>Eukaryota</taxon>
        <taxon>Fungi</taxon>
        <taxon>Fungi incertae sedis</taxon>
        <taxon>Mucoromycota</taxon>
        <taxon>Mucoromycotina</taxon>
        <taxon>Mucoromycetes</taxon>
        <taxon>Mucorales</taxon>
        <taxon>Phycomycetaceae</taxon>
        <taxon>Phycomyces</taxon>
    </lineage>
</organism>
<evidence type="ECO:0008006" key="5">
    <source>
        <dbReference type="Google" id="ProtNLM"/>
    </source>
</evidence>
<dbReference type="Gene3D" id="1.25.10.10">
    <property type="entry name" value="Leucine-rich Repeat Variant"/>
    <property type="match status" value="2"/>
</dbReference>
<accession>A0A162V7T5</accession>
<dbReference type="GeneID" id="29004096"/>